<dbReference type="OMA" id="SWTAHTI"/>
<name>A0A0B5GQI6_ICTPU</name>
<feature type="region of interest" description="Disordered" evidence="10">
    <location>
        <begin position="291"/>
        <end position="346"/>
    </location>
</feature>
<protein>
    <submittedName>
        <fullName evidence="12">Claudin 8c</fullName>
    </submittedName>
    <submittedName>
        <fullName evidence="14">Claudin-8-like</fullName>
    </submittedName>
</protein>
<dbReference type="Pfam" id="PF00822">
    <property type="entry name" value="PMP22_Claudin"/>
    <property type="match status" value="1"/>
</dbReference>
<evidence type="ECO:0000313" key="14">
    <source>
        <dbReference type="RefSeq" id="NP_001316216.1"/>
    </source>
</evidence>
<keyword evidence="6 11" id="KW-0812">Transmembrane</keyword>
<dbReference type="STRING" id="7998.ENSIPUP00000003754"/>
<keyword evidence="5" id="KW-1003">Cell membrane</keyword>
<feature type="transmembrane region" description="Helical" evidence="11">
    <location>
        <begin position="79"/>
        <end position="97"/>
    </location>
</feature>
<evidence type="ECO:0000256" key="1">
    <source>
        <dbReference type="ARBA" id="ARBA00004435"/>
    </source>
</evidence>
<evidence type="ECO:0000256" key="11">
    <source>
        <dbReference type="SAM" id="Phobius"/>
    </source>
</evidence>
<evidence type="ECO:0000313" key="12">
    <source>
        <dbReference type="EMBL" id="AJF34899.1"/>
    </source>
</evidence>
<dbReference type="InterPro" id="IPR006187">
    <property type="entry name" value="Claudin"/>
</dbReference>
<dbReference type="InterPro" id="IPR004031">
    <property type="entry name" value="PMP22/EMP/MP20/Claudin"/>
</dbReference>
<keyword evidence="13" id="KW-1185">Reference proteome</keyword>
<evidence type="ECO:0000256" key="10">
    <source>
        <dbReference type="SAM" id="MobiDB-lite"/>
    </source>
</evidence>
<evidence type="ECO:0000256" key="8">
    <source>
        <dbReference type="ARBA" id="ARBA00022989"/>
    </source>
</evidence>
<gene>
    <name evidence="12 14" type="primary">CLDN8c</name>
    <name evidence="14" type="synonym">Claudin-8</name>
    <name evidence="14" type="synonym">CLDN8</name>
    <name evidence="14" type="synonym">LOC108277897</name>
</gene>
<evidence type="ECO:0000256" key="2">
    <source>
        <dbReference type="ARBA" id="ARBA00004651"/>
    </source>
</evidence>
<evidence type="ECO:0000256" key="5">
    <source>
        <dbReference type="ARBA" id="ARBA00022475"/>
    </source>
</evidence>
<feature type="transmembrane region" description="Helical" evidence="11">
    <location>
        <begin position="165"/>
        <end position="185"/>
    </location>
</feature>
<comment type="subcellular location">
    <subcellularLocation>
        <location evidence="1">Cell junction</location>
        <location evidence="1">Tight junction</location>
    </subcellularLocation>
    <subcellularLocation>
        <location evidence="2">Cell membrane</location>
        <topology evidence="2">Multi-pass membrane protein</topology>
    </subcellularLocation>
</comment>
<dbReference type="OrthoDB" id="8819159at2759"/>
<dbReference type="KEGG" id="ipu:108277897"/>
<keyword evidence="9 11" id="KW-0472">Membrane</keyword>
<dbReference type="AlphaFoldDB" id="A0A0B5GQI6"/>
<evidence type="ECO:0000256" key="4">
    <source>
        <dbReference type="ARBA" id="ARBA00022427"/>
    </source>
</evidence>
<evidence type="ECO:0000256" key="7">
    <source>
        <dbReference type="ARBA" id="ARBA00022949"/>
    </source>
</evidence>
<evidence type="ECO:0000256" key="3">
    <source>
        <dbReference type="ARBA" id="ARBA00008295"/>
    </source>
</evidence>
<dbReference type="GeneID" id="108277897"/>
<keyword evidence="7" id="KW-0965">Cell junction</keyword>
<comment type="similarity">
    <text evidence="3">Belongs to the claudin family.</text>
</comment>
<reference evidence="14" key="3">
    <citation type="submission" date="2025-04" db="UniProtKB">
        <authorList>
            <consortium name="RefSeq"/>
        </authorList>
    </citation>
    <scope>IDENTIFICATION</scope>
</reference>
<evidence type="ECO:0000256" key="6">
    <source>
        <dbReference type="ARBA" id="ARBA00022692"/>
    </source>
</evidence>
<evidence type="ECO:0000313" key="13">
    <source>
        <dbReference type="Proteomes" id="UP000221080"/>
    </source>
</evidence>
<keyword evidence="8 11" id="KW-1133">Transmembrane helix</keyword>
<organism evidence="12">
    <name type="scientific">Ictalurus punctatus</name>
    <name type="common">Channel catfish</name>
    <name type="synonym">Silurus punctatus</name>
    <dbReference type="NCBI Taxonomy" id="7998"/>
    <lineage>
        <taxon>Eukaryota</taxon>
        <taxon>Metazoa</taxon>
        <taxon>Chordata</taxon>
        <taxon>Craniata</taxon>
        <taxon>Vertebrata</taxon>
        <taxon>Euteleostomi</taxon>
        <taxon>Actinopterygii</taxon>
        <taxon>Neopterygii</taxon>
        <taxon>Teleostei</taxon>
        <taxon>Ostariophysi</taxon>
        <taxon>Siluriformes</taxon>
        <taxon>Ictaluridae</taxon>
        <taxon>Ictalurus</taxon>
    </lineage>
</organism>
<dbReference type="PANTHER" id="PTHR12002">
    <property type="entry name" value="CLAUDIN"/>
    <property type="match status" value="1"/>
</dbReference>
<dbReference type="EMBL" id="KM870785">
    <property type="protein sequence ID" value="AJF34899.1"/>
    <property type="molecule type" value="mRNA"/>
</dbReference>
<feature type="transmembrane region" description="Helical" evidence="11">
    <location>
        <begin position="7"/>
        <end position="30"/>
    </location>
</feature>
<keyword evidence="4" id="KW-0796">Tight junction</keyword>
<proteinExistence type="evidence at transcript level"/>
<dbReference type="RefSeq" id="NP_001316216.1">
    <property type="nucleotide sequence ID" value="NM_001329287.1"/>
</dbReference>
<feature type="compositionally biased region" description="Low complexity" evidence="10">
    <location>
        <begin position="332"/>
        <end position="346"/>
    </location>
</feature>
<dbReference type="Gene3D" id="1.20.140.150">
    <property type="match status" value="1"/>
</dbReference>
<dbReference type="FunFam" id="1.20.140.150:FF:000001">
    <property type="entry name" value="Claudin"/>
    <property type="match status" value="1"/>
</dbReference>
<dbReference type="GO" id="GO:0005198">
    <property type="term" value="F:structural molecule activity"/>
    <property type="evidence" value="ECO:0007669"/>
    <property type="project" value="InterPro"/>
</dbReference>
<dbReference type="InterPro" id="IPR017974">
    <property type="entry name" value="Claudin_CS"/>
</dbReference>
<dbReference type="Proteomes" id="UP000221080">
    <property type="component" value="Chromosome 17"/>
</dbReference>
<dbReference type="PROSITE" id="PS01346">
    <property type="entry name" value="CLAUDIN"/>
    <property type="match status" value="1"/>
</dbReference>
<reference evidence="13" key="2">
    <citation type="journal article" date="2016" name="Nat. Commun.">
        <title>The channel catfish genome sequence provides insights into the evolution of scale formation in teleosts.</title>
        <authorList>
            <person name="Liu Z."/>
            <person name="Liu S."/>
            <person name="Yao J."/>
            <person name="Bao L."/>
            <person name="Zhang J."/>
            <person name="Li Y."/>
            <person name="Jiang C."/>
            <person name="Sun L."/>
            <person name="Wang R."/>
            <person name="Zhang Y."/>
            <person name="Zhou T."/>
            <person name="Zeng Q."/>
            <person name="Fu Q."/>
            <person name="Gao S."/>
            <person name="Li N."/>
            <person name="Koren S."/>
            <person name="Jiang Y."/>
            <person name="Zimin A."/>
            <person name="Xu P."/>
            <person name="Phillippy A.M."/>
            <person name="Geng X."/>
            <person name="Song L."/>
            <person name="Sun F."/>
            <person name="Li C."/>
            <person name="Wang X."/>
            <person name="Chen A."/>
            <person name="Jin Y."/>
            <person name="Yuan Z."/>
            <person name="Yang Y."/>
            <person name="Tan S."/>
            <person name="Peatman E."/>
            <person name="Lu J."/>
            <person name="Qin Z."/>
            <person name="Dunham R."/>
            <person name="Li Z."/>
            <person name="Sonstegard T."/>
            <person name="Feng J."/>
            <person name="Danzmann R.G."/>
            <person name="Schroeder S."/>
            <person name="Scheffler B."/>
            <person name="Duke M.V."/>
            <person name="Ballard L."/>
            <person name="Kucuktas H."/>
            <person name="Kaltenboeck L."/>
            <person name="Liu H."/>
            <person name="Armbruster J."/>
            <person name="Xie Y."/>
            <person name="Kirby M.L."/>
            <person name="Tian Y."/>
            <person name="Flanagan M.E."/>
            <person name="Mu W."/>
            <person name="Waldbieser G.C."/>
        </authorList>
    </citation>
    <scope>NUCLEOTIDE SEQUENCE [LARGE SCALE GENOMIC DNA]</scope>
    <source>
        <strain evidence="13">SDA103</strain>
    </source>
</reference>
<dbReference type="GO" id="GO:0005923">
    <property type="term" value="C:bicellular tight junction"/>
    <property type="evidence" value="ECO:0007669"/>
    <property type="project" value="UniProtKB-SubCell"/>
</dbReference>
<accession>A0A0B5GQI6</accession>
<sequence>MVEGVCELIGVCLGLIGLIGVSAVTGLPMWRVTAFIQENIIVMETRWEGLWMNCYRQANIRMQCKVYDSLLYLPRELQAARGLMCCSVALSFVGLVVSMPGLRSGSCFSDQPRLKSLIIAIAGAMEIMAAICALVPVSWTAHSIIQDFYNPLLLDAQRRELGEALYIGWVAAFILFSSGVVFLVCRNYQSNQPYPVYAPNRLMMPHFQPLIPTPSSMSSHQPLFLNHSFSSQQPSHLAYNFPAAPSGGQAQLYNVPVVYPANMIPVQHHSSLHSSHDSGMISIPIKPFHSRTHSAHQSVHSTPPADGNFGTGGQHTVPLPPVVGNKWKRTGSHQLSSTHSSSGIYI</sequence>
<dbReference type="PRINTS" id="PR01077">
    <property type="entry name" value="CLAUDIN"/>
</dbReference>
<reference evidence="12 14" key="1">
    <citation type="journal article" date="2015" name="Comp. Biochem. Physiol. Part D Genomics Proteomics">
        <title>Claudin multigene family in channel catfish and their expression profiles in response to bacterial infection and hypoxia as revealed by meta-analysis of RNA-Seq datasets.</title>
        <authorList>
            <person name="Sun L."/>
            <person name="Liu S."/>
            <person name="Bao L."/>
            <person name="Li Y."/>
            <person name="Feng J."/>
            <person name="Liu Z."/>
        </authorList>
    </citation>
    <scope>NUCLEOTIDE SEQUENCE</scope>
</reference>
<evidence type="ECO:0000256" key="9">
    <source>
        <dbReference type="ARBA" id="ARBA00023136"/>
    </source>
</evidence>
<dbReference type="GO" id="GO:0005886">
    <property type="term" value="C:plasma membrane"/>
    <property type="evidence" value="ECO:0007669"/>
    <property type="project" value="UniProtKB-SubCell"/>
</dbReference>
<feature type="transmembrane region" description="Helical" evidence="11">
    <location>
        <begin position="117"/>
        <end position="145"/>
    </location>
</feature>